<evidence type="ECO:0000313" key="4">
    <source>
        <dbReference type="EMBL" id="CVK19425.1"/>
    </source>
</evidence>
<dbReference type="Gene3D" id="2.40.30.170">
    <property type="match status" value="1"/>
</dbReference>
<dbReference type="SUPFAM" id="SSF111369">
    <property type="entry name" value="HlyD-like secretion proteins"/>
    <property type="match status" value="3"/>
</dbReference>
<sequence length="343" mass="37720">MLTIKKNVTKRFMRGLAYTLLLIMSVTLFAGCGSRETTPEVWGRAEAKEVDINSKIPGRIVSLLVKEGDRVTQGQVLAHIDNRDIVAQVNQAKANINAFNAQAVQAATVTVLQDQTAKAALHTAQAQLEKARSDLALAESDYNRYSELLTSEAISRQLFDTYRTKYQAAQAAYSQAQAGVATAQAGLLQTNVNAANEEAVRSKVAQAQAALQQVEVSLDETEIRAPFDGIITAKYVEEGAMVSQGMPLVAIQNPVDNWVNLKVKETELSRYSLQQQVKIQGRDSKLVLDGTIIDISKKAEFATYRATNERGDNDIITFNVKIQVNSDKLRPGMRFKLMDGVNR</sequence>
<accession>A0ABP2C5Q7</accession>
<dbReference type="PROSITE" id="PS51257">
    <property type="entry name" value="PROKAR_LIPOPROTEIN"/>
    <property type="match status" value="1"/>
</dbReference>
<proteinExistence type="predicted"/>
<evidence type="ECO:0000259" key="2">
    <source>
        <dbReference type="Pfam" id="PF25876"/>
    </source>
</evidence>
<keyword evidence="1" id="KW-0175">Coiled coil</keyword>
<name>A0ABP2C5Q7_9FIRM</name>
<feature type="domain" description="Multidrug resistance protein MdtA-like barrel-sandwich hybrid" evidence="3">
    <location>
        <begin position="49"/>
        <end position="248"/>
    </location>
</feature>
<dbReference type="PANTHER" id="PTHR30438:SF2">
    <property type="entry name" value="MEMBRANE PROTEIN"/>
    <property type="match status" value="1"/>
</dbReference>
<dbReference type="InterPro" id="IPR058625">
    <property type="entry name" value="MdtA-like_BSH"/>
</dbReference>
<dbReference type="Pfam" id="PF25917">
    <property type="entry name" value="BSH_RND"/>
    <property type="match status" value="1"/>
</dbReference>
<dbReference type="Proteomes" id="UP000245702">
    <property type="component" value="Unassembled WGS sequence"/>
</dbReference>
<dbReference type="RefSeq" id="WP_075756615.1">
    <property type="nucleotide sequence ID" value="NZ_CP146991.1"/>
</dbReference>
<evidence type="ECO:0000313" key="5">
    <source>
        <dbReference type="Proteomes" id="UP000245702"/>
    </source>
</evidence>
<keyword evidence="5" id="KW-1185">Reference proteome</keyword>
<evidence type="ECO:0000259" key="3">
    <source>
        <dbReference type="Pfam" id="PF25917"/>
    </source>
</evidence>
<dbReference type="InterPro" id="IPR058624">
    <property type="entry name" value="MdtA-like_HH"/>
</dbReference>
<protein>
    <submittedName>
        <fullName evidence="4">Multidrug resistance protein EmrK</fullName>
    </submittedName>
</protein>
<dbReference type="PANTHER" id="PTHR30438">
    <property type="entry name" value="36 KDA ANTIGEN-RELATED"/>
    <property type="match status" value="1"/>
</dbReference>
<dbReference type="Gene3D" id="1.10.287.470">
    <property type="entry name" value="Helix hairpin bin"/>
    <property type="match status" value="2"/>
</dbReference>
<dbReference type="EMBL" id="FCOW01000009">
    <property type="protein sequence ID" value="CVK19425.1"/>
    <property type="molecule type" value="Genomic_DNA"/>
</dbReference>
<dbReference type="Pfam" id="PF25876">
    <property type="entry name" value="HH_MFP_RND"/>
    <property type="match status" value="1"/>
</dbReference>
<organism evidence="4 5">
    <name type="scientific">Sporomusa sphaeroides DSM 2875</name>
    <dbReference type="NCBI Taxonomy" id="1337886"/>
    <lineage>
        <taxon>Bacteria</taxon>
        <taxon>Bacillati</taxon>
        <taxon>Bacillota</taxon>
        <taxon>Negativicutes</taxon>
        <taxon>Selenomonadales</taxon>
        <taxon>Sporomusaceae</taxon>
        <taxon>Sporomusa</taxon>
    </lineage>
</organism>
<gene>
    <name evidence="4" type="primary">emrK_2</name>
    <name evidence="4" type="ORF">SSPH_02076</name>
</gene>
<comment type="caution">
    <text evidence="4">The sequence shown here is derived from an EMBL/GenBank/DDBJ whole genome shotgun (WGS) entry which is preliminary data.</text>
</comment>
<feature type="coiled-coil region" evidence="1">
    <location>
        <begin position="82"/>
        <end position="148"/>
    </location>
</feature>
<feature type="domain" description="Multidrug resistance protein MdtA-like alpha-helical hairpin" evidence="2">
    <location>
        <begin position="121"/>
        <end position="190"/>
    </location>
</feature>
<evidence type="ECO:0000256" key="1">
    <source>
        <dbReference type="SAM" id="Coils"/>
    </source>
</evidence>
<reference evidence="4 5" key="1">
    <citation type="submission" date="2016-01" db="EMBL/GenBank/DDBJ databases">
        <authorList>
            <person name="Brown R."/>
        </authorList>
    </citation>
    <scope>NUCLEOTIDE SEQUENCE [LARGE SCALE GENOMIC DNA]</scope>
    <source>
        <strain evidence="4">Sporomusa sphaeroides DSM 2875</strain>
    </source>
</reference>
<dbReference type="Gene3D" id="2.40.50.100">
    <property type="match status" value="2"/>
</dbReference>